<accession>A0A1H4DCG3</accession>
<reference evidence="1 2" key="1">
    <citation type="submission" date="2016-10" db="EMBL/GenBank/DDBJ databases">
        <authorList>
            <person name="de Groot N.N."/>
        </authorList>
    </citation>
    <scope>NUCLEOTIDE SEQUENCE [LARGE SCALE GENOMIC DNA]</scope>
    <source>
        <strain evidence="1 2">CGMCC 1.3430</strain>
    </source>
</reference>
<protein>
    <submittedName>
        <fullName evidence="1">Uncharacterized protein</fullName>
    </submittedName>
</protein>
<name>A0A1H4DCG3_ALKAM</name>
<sequence length="147" mass="16935">MLKTAVLLLCGVIVILLSQRVHAMESVFPKVQAIELPYVQTSIVQLKAHPERYYDRNISIKGFYLHPQGITLSKDHNLSRELAVEVITDDPELTYDVCGTHWVILEGHLLKVFDRELRHNIPLIIADRLTIKESGDVCWQRTEPFDF</sequence>
<dbReference type="Proteomes" id="UP000198773">
    <property type="component" value="Unassembled WGS sequence"/>
</dbReference>
<keyword evidence="2" id="KW-1185">Reference proteome</keyword>
<dbReference type="AlphaFoldDB" id="A0A1H4DCG3"/>
<dbReference type="EMBL" id="FNRM01000005">
    <property type="protein sequence ID" value="SEA70297.1"/>
    <property type="molecule type" value="Genomic_DNA"/>
</dbReference>
<organism evidence="1 2">
    <name type="scientific">Alkalimonas amylolytica</name>
    <dbReference type="NCBI Taxonomy" id="152573"/>
    <lineage>
        <taxon>Bacteria</taxon>
        <taxon>Pseudomonadati</taxon>
        <taxon>Pseudomonadota</taxon>
        <taxon>Gammaproteobacteria</taxon>
        <taxon>Alkalimonas</taxon>
    </lineage>
</organism>
<proteinExistence type="predicted"/>
<evidence type="ECO:0000313" key="2">
    <source>
        <dbReference type="Proteomes" id="UP000198773"/>
    </source>
</evidence>
<gene>
    <name evidence="1" type="ORF">SAMN04488051_105175</name>
</gene>
<dbReference type="STRING" id="152573.SAMN04488051_105175"/>
<evidence type="ECO:0000313" key="1">
    <source>
        <dbReference type="EMBL" id="SEA70297.1"/>
    </source>
</evidence>